<reference evidence="2" key="1">
    <citation type="submission" date="2022-03" db="EMBL/GenBank/DDBJ databases">
        <authorList>
            <person name="Martin H S."/>
        </authorList>
    </citation>
    <scope>NUCLEOTIDE SEQUENCE</scope>
</reference>
<dbReference type="EMBL" id="OW152831">
    <property type="protein sequence ID" value="CAH2049147.1"/>
    <property type="molecule type" value="Genomic_DNA"/>
</dbReference>
<evidence type="ECO:0000256" key="1">
    <source>
        <dbReference type="SAM" id="MobiDB-lite"/>
    </source>
</evidence>
<proteinExistence type="predicted"/>
<accession>A0ABN8I5L4</accession>
<feature type="compositionally biased region" description="Basic and acidic residues" evidence="1">
    <location>
        <begin position="1"/>
        <end position="11"/>
    </location>
</feature>
<protein>
    <submittedName>
        <fullName evidence="2">Uncharacterized protein</fullName>
    </submittedName>
</protein>
<sequence length="348" mass="41032">MDGVITDHSDSDSGESWTILEHSPQDSQDVPDFTKDSTQRVLCNEKDEDTDGISIISDSDHDNSILLTNIDEIRLNEQEISAENHMSSHIAVSPQHSTLEEKDNLILPSKPTILNDSDNNSQHKSQIKKVSYADSVKLEQKNKLQKEEIEKKIEKEHYESRKKRMKKHIEPSLENVVSEEEIKKDDRYNCHKCKNNRKKTEKWRKKQLRRTKYDRFEINDQLKIFDENKKLQENESNGENSHHISNVNLSYKTESQDNLKKNLDKAESTLKANENPEKEKRSSWYEKRAAMRKDSRKELELELFGEQNLNDSGWYFRRMKRREQCRAKANNITNKKGSKLNMNFKMKY</sequence>
<feature type="region of interest" description="Disordered" evidence="1">
    <location>
        <begin position="1"/>
        <end position="61"/>
    </location>
</feature>
<organism evidence="2 3">
    <name type="scientific">Iphiclides podalirius</name>
    <name type="common">scarce swallowtail</name>
    <dbReference type="NCBI Taxonomy" id="110791"/>
    <lineage>
        <taxon>Eukaryota</taxon>
        <taxon>Metazoa</taxon>
        <taxon>Ecdysozoa</taxon>
        <taxon>Arthropoda</taxon>
        <taxon>Hexapoda</taxon>
        <taxon>Insecta</taxon>
        <taxon>Pterygota</taxon>
        <taxon>Neoptera</taxon>
        <taxon>Endopterygota</taxon>
        <taxon>Lepidoptera</taxon>
        <taxon>Glossata</taxon>
        <taxon>Ditrysia</taxon>
        <taxon>Papilionoidea</taxon>
        <taxon>Papilionidae</taxon>
        <taxon>Papilioninae</taxon>
        <taxon>Iphiclides</taxon>
    </lineage>
</organism>
<keyword evidence="3" id="KW-1185">Reference proteome</keyword>
<dbReference type="Proteomes" id="UP000837857">
    <property type="component" value="Chromosome 19"/>
</dbReference>
<gene>
    <name evidence="2" type="ORF">IPOD504_LOCUS6636</name>
</gene>
<name>A0ABN8I5L4_9NEOP</name>
<feature type="non-terminal residue" evidence="2">
    <location>
        <position position="348"/>
    </location>
</feature>
<evidence type="ECO:0000313" key="3">
    <source>
        <dbReference type="Proteomes" id="UP000837857"/>
    </source>
</evidence>
<evidence type="ECO:0000313" key="2">
    <source>
        <dbReference type="EMBL" id="CAH2049147.1"/>
    </source>
</evidence>